<dbReference type="Proteomes" id="UP001057868">
    <property type="component" value="Unassembled WGS sequence"/>
</dbReference>
<keyword evidence="3" id="KW-1185">Reference proteome</keyword>
<keyword evidence="1" id="KW-0812">Transmembrane</keyword>
<accession>A0A9W5Y230</accession>
<gene>
    <name evidence="2" type="ORF">CFOLD11_19740</name>
</gene>
<protein>
    <submittedName>
        <fullName evidence="2">Uncharacterized protein</fullName>
    </submittedName>
</protein>
<dbReference type="EMBL" id="BQXY01000002">
    <property type="protein sequence ID" value="GKU25148.1"/>
    <property type="molecule type" value="Genomic_DNA"/>
</dbReference>
<feature type="transmembrane region" description="Helical" evidence="1">
    <location>
        <begin position="51"/>
        <end position="74"/>
    </location>
</feature>
<evidence type="ECO:0000256" key="1">
    <source>
        <dbReference type="SAM" id="Phobius"/>
    </source>
</evidence>
<evidence type="ECO:0000313" key="3">
    <source>
        <dbReference type="Proteomes" id="UP001057868"/>
    </source>
</evidence>
<reference evidence="2" key="1">
    <citation type="journal article" date="2023" name="Int. J. Syst. Evol. Microbiol.">
        <title>&lt;i&gt;Clostridium folliculivorans&lt;/i&gt; sp. nov., isolated from soil samples of an organic paddy in Japan.</title>
        <authorList>
            <person name="Tazawa J."/>
            <person name="Kobayashi H."/>
            <person name="Tanizawa Y."/>
            <person name="Uchino A."/>
            <person name="Tanaka F."/>
            <person name="Urashima Y."/>
            <person name="Miura S."/>
            <person name="Sakamoto M."/>
            <person name="Ohkuma M."/>
            <person name="Tohno M."/>
        </authorList>
    </citation>
    <scope>NUCLEOTIDE SEQUENCE</scope>
    <source>
        <strain evidence="2">D1-1</strain>
    </source>
</reference>
<proteinExistence type="predicted"/>
<organism evidence="2 3">
    <name type="scientific">Clostridium folliculivorans</name>
    <dbReference type="NCBI Taxonomy" id="2886038"/>
    <lineage>
        <taxon>Bacteria</taxon>
        <taxon>Bacillati</taxon>
        <taxon>Bacillota</taxon>
        <taxon>Clostridia</taxon>
        <taxon>Eubacteriales</taxon>
        <taxon>Clostridiaceae</taxon>
        <taxon>Clostridium</taxon>
    </lineage>
</organism>
<feature type="transmembrane region" description="Helical" evidence="1">
    <location>
        <begin position="7"/>
        <end position="31"/>
    </location>
</feature>
<dbReference type="AlphaFoldDB" id="A0A9W5Y230"/>
<comment type="caution">
    <text evidence="2">The sequence shown here is derived from an EMBL/GenBank/DDBJ whole genome shotgun (WGS) entry which is preliminary data.</text>
</comment>
<name>A0A9W5Y230_9CLOT</name>
<sequence length="138" mass="15473">MKIIKILFYILIYALLIGGIMGIIKGLVPHMEWFNFRYLFGMGSTFTNEHIPIYAVVYGIFMAILEIISAILLLTKKGNGIRFAIITLCINALGCIIAIFLGDIAAIGSLLIRFFAIYILIKSKDFYVKLDKNVDLSS</sequence>
<dbReference type="RefSeq" id="WP_261852111.1">
    <property type="nucleotide sequence ID" value="NZ_BQXY01000002.1"/>
</dbReference>
<feature type="transmembrane region" description="Helical" evidence="1">
    <location>
        <begin position="81"/>
        <end position="99"/>
    </location>
</feature>
<evidence type="ECO:0000313" key="2">
    <source>
        <dbReference type="EMBL" id="GKU25148.1"/>
    </source>
</evidence>
<keyword evidence="1" id="KW-0472">Membrane</keyword>
<keyword evidence="1" id="KW-1133">Transmembrane helix</keyword>
<feature type="transmembrane region" description="Helical" evidence="1">
    <location>
        <begin position="105"/>
        <end position="121"/>
    </location>
</feature>